<gene>
    <name evidence="1" type="ORF">BDD21_4727</name>
</gene>
<keyword evidence="2" id="KW-1185">Reference proteome</keyword>
<name>A0A495VH23_9GAMM</name>
<accession>A0A495VH23</accession>
<dbReference type="InterPro" id="IPR035919">
    <property type="entry name" value="EAL_sf"/>
</dbReference>
<dbReference type="Proteomes" id="UP000274556">
    <property type="component" value="Unassembled WGS sequence"/>
</dbReference>
<protein>
    <submittedName>
        <fullName evidence="1">EAL domain-containing protein (Putative c-di-GMP-specific phosphodiesterase class I)</fullName>
    </submittedName>
</protein>
<evidence type="ECO:0000313" key="2">
    <source>
        <dbReference type="Proteomes" id="UP000274556"/>
    </source>
</evidence>
<proteinExistence type="predicted"/>
<dbReference type="AlphaFoldDB" id="A0A495VH23"/>
<evidence type="ECO:0000313" key="1">
    <source>
        <dbReference type="EMBL" id="RKT47168.1"/>
    </source>
</evidence>
<dbReference type="RefSeq" id="WP_120799177.1">
    <property type="nucleotide sequence ID" value="NZ_RBXL01000001.1"/>
</dbReference>
<dbReference type="EMBL" id="RBXL01000001">
    <property type="protein sequence ID" value="RKT47168.1"/>
    <property type="molecule type" value="Genomic_DNA"/>
</dbReference>
<sequence length="277" mass="30963">MPLTQVVEYLNERLHQLHPAARLRKQAGFRYRNGVLTAGVASFRLRPDQVPVVRAIDGERVAYSARCVVETGRGLPVRAEALYVQAWDPEDVVFLDRFLRVFHALHHLGCGHEPGASLALDVHLRHVSAVPEQHGQVFEDLLARLGLIPSQILLRLDGRALQRDPHVQDAAHSFARRGYRLVATRPDFGETDWDLLHRIGVRWVLQDVAALRCLRDQDVLNDWLARAAAQGLGIWLDKIAHPGDLTEATALGAELVEGDWFRDPVSVPTRAPTRAAS</sequence>
<dbReference type="SUPFAM" id="SSF141868">
    <property type="entry name" value="EAL domain-like"/>
    <property type="match status" value="1"/>
</dbReference>
<organism evidence="1 2">
    <name type="scientific">Thiocapsa rosea</name>
    <dbReference type="NCBI Taxonomy" id="69360"/>
    <lineage>
        <taxon>Bacteria</taxon>
        <taxon>Pseudomonadati</taxon>
        <taxon>Pseudomonadota</taxon>
        <taxon>Gammaproteobacteria</taxon>
        <taxon>Chromatiales</taxon>
        <taxon>Chromatiaceae</taxon>
        <taxon>Thiocapsa</taxon>
    </lineage>
</organism>
<dbReference type="Gene3D" id="3.20.20.450">
    <property type="entry name" value="EAL domain"/>
    <property type="match status" value="1"/>
</dbReference>
<comment type="caution">
    <text evidence="1">The sequence shown here is derived from an EMBL/GenBank/DDBJ whole genome shotgun (WGS) entry which is preliminary data.</text>
</comment>
<reference evidence="1 2" key="1">
    <citation type="submission" date="2018-10" db="EMBL/GenBank/DDBJ databases">
        <title>Genomic Encyclopedia of Archaeal and Bacterial Type Strains, Phase II (KMG-II): from individual species to whole genera.</title>
        <authorList>
            <person name="Goeker M."/>
        </authorList>
    </citation>
    <scope>NUCLEOTIDE SEQUENCE [LARGE SCALE GENOMIC DNA]</scope>
    <source>
        <strain evidence="1 2">DSM 235</strain>
    </source>
</reference>
<dbReference type="OrthoDB" id="1673646at2"/>